<dbReference type="InterPro" id="IPR051048">
    <property type="entry name" value="Peptidase_S8/S53_subtilisin"/>
</dbReference>
<dbReference type="PANTHER" id="PTHR43399">
    <property type="entry name" value="SUBTILISIN-RELATED"/>
    <property type="match status" value="1"/>
</dbReference>
<evidence type="ECO:0000313" key="10">
    <source>
        <dbReference type="Proteomes" id="UP000092631"/>
    </source>
</evidence>
<sequence length="693" mass="74946">MKRTLLYSLLLLALTACQDYITPEVPKDDLSSWMNEEGLVKGEVYVKFKQLDKDLQVVATRSGEVETGNKDLDAAAVNIKMQQMERLFPAGKYEKRTRKAGLHLWYKVKFDEAVNVGQAVDAFSALDNVACVEPVGKLVPVAVNPPKDTYFGSQWYLHNTGQIGMMEGADIKILDAWELTSGSSDVIVAVIDQIVDFRHMELNQCMWRNDEEDEDGYVDNDGNGYVGDYYGLGVNNNTILSDDKSHGTHVAGIIGASTVTNNYFDPNGIAGIAGGGYPMYNQGVRIMTCDFSYGPAAIKYAADMGAVICNNSYHVGTGQATIQAFQEAVDYFVEYAGCDEDGNQVGPMKGGLVIAAVANDGVKKDAVIPASLNHVISVASVNPRFQKSSFSNYGSWVSISAPGGGGDEVPAEYDWNTWAIWSTVNNNAVKPMVGTSMASPVVAGVAALVVSYLKDKEGGLTAEEVKHRLLQNVTPIAEYNPEYEGMIGTGCVNAYGALTGAMNWPPVIKLVSEGLDIETDKVLYYDEEVNYVFELSDKETDTAGLTYEVDDPAGIFKQTFADGKLTLSLHNKDIQPGSYKVSLSVTDQGVGGEEHLNVQTTTTAFTVRLLPEVHKETSIENTNTELTIGASATFSGKVTARIYDTLGNLVLEQVTNISLSSPGKIDISGLSGGMYVVKLTCNNKTITKNIIKL</sequence>
<evidence type="ECO:0000259" key="8">
    <source>
        <dbReference type="Pfam" id="PF18962"/>
    </source>
</evidence>
<keyword evidence="10" id="KW-1185">Reference proteome</keyword>
<dbReference type="OrthoDB" id="1489355at2"/>
<dbReference type="GO" id="GO:0004252">
    <property type="term" value="F:serine-type endopeptidase activity"/>
    <property type="evidence" value="ECO:0007669"/>
    <property type="project" value="UniProtKB-UniRule"/>
</dbReference>
<organism evidence="9 10">
    <name type="scientific">Bacteroides caecimuris</name>
    <dbReference type="NCBI Taxonomy" id="1796613"/>
    <lineage>
        <taxon>Bacteria</taxon>
        <taxon>Pseudomonadati</taxon>
        <taxon>Bacteroidota</taxon>
        <taxon>Bacteroidia</taxon>
        <taxon>Bacteroidales</taxon>
        <taxon>Bacteroidaceae</taxon>
        <taxon>Bacteroides</taxon>
    </lineage>
</organism>
<feature type="domain" description="Secretion system C-terminal sorting" evidence="8">
    <location>
        <begin position="623"/>
        <end position="691"/>
    </location>
</feature>
<dbReference type="PANTHER" id="PTHR43399:SF4">
    <property type="entry name" value="CELL WALL-ASSOCIATED PROTEASE"/>
    <property type="match status" value="1"/>
</dbReference>
<dbReference type="PROSITE" id="PS00138">
    <property type="entry name" value="SUBTILASE_SER"/>
    <property type="match status" value="1"/>
</dbReference>
<dbReference type="Pfam" id="PF00082">
    <property type="entry name" value="Peptidase_S8"/>
    <property type="match status" value="1"/>
</dbReference>
<dbReference type="InterPro" id="IPR000209">
    <property type="entry name" value="Peptidase_S8/S53_dom"/>
</dbReference>
<protein>
    <recommendedName>
        <fullName evidence="11">T9SS C-terminal target domain-containing protein</fullName>
    </recommendedName>
</protein>
<evidence type="ECO:0000256" key="1">
    <source>
        <dbReference type="ARBA" id="ARBA00011073"/>
    </source>
</evidence>
<evidence type="ECO:0000256" key="3">
    <source>
        <dbReference type="ARBA" id="ARBA00022801"/>
    </source>
</evidence>
<keyword evidence="6" id="KW-0732">Signal</keyword>
<dbReference type="GO" id="GO:0006508">
    <property type="term" value="P:proteolysis"/>
    <property type="evidence" value="ECO:0007669"/>
    <property type="project" value="UniProtKB-KW"/>
</dbReference>
<evidence type="ECO:0000256" key="2">
    <source>
        <dbReference type="ARBA" id="ARBA00022670"/>
    </source>
</evidence>
<dbReference type="EMBL" id="CP015401">
    <property type="protein sequence ID" value="ANU56368.1"/>
    <property type="molecule type" value="Genomic_DNA"/>
</dbReference>
<dbReference type="RefSeq" id="WP_065537652.1">
    <property type="nucleotide sequence ID" value="NZ_CARILY010000047.1"/>
</dbReference>
<keyword evidence="2 5" id="KW-0645">Protease</keyword>
<feature type="chain" id="PRO_5008886533" description="T9SS C-terminal target domain-containing protein" evidence="6">
    <location>
        <begin position="19"/>
        <end position="693"/>
    </location>
</feature>
<feature type="active site" description="Charge relay system" evidence="5">
    <location>
        <position position="436"/>
    </location>
</feature>
<reference evidence="10" key="1">
    <citation type="submission" date="2016-04" db="EMBL/GenBank/DDBJ databases">
        <title>Complete Genome Sequences of Twelve Strains of a Stable Defined Moderately Diverse Mouse Microbiota 2 (sDMDMm2).</title>
        <authorList>
            <person name="Uchimura Y."/>
            <person name="Wyss M."/>
            <person name="Brugiroux S."/>
            <person name="Limenitakis J.P."/>
            <person name="Stecher B."/>
            <person name="McCoy K.D."/>
            <person name="Macpherson A.J."/>
        </authorList>
    </citation>
    <scope>NUCLEOTIDE SEQUENCE [LARGE SCALE GENOMIC DNA]</scope>
    <source>
        <strain evidence="10">I48</strain>
    </source>
</reference>
<proteinExistence type="inferred from homology"/>
<evidence type="ECO:0000256" key="5">
    <source>
        <dbReference type="PROSITE-ProRule" id="PRU01240"/>
    </source>
</evidence>
<dbReference type="InterPro" id="IPR026444">
    <property type="entry name" value="Secre_tail"/>
</dbReference>
<dbReference type="InterPro" id="IPR023828">
    <property type="entry name" value="Peptidase_S8_Ser-AS"/>
</dbReference>
<dbReference type="InterPro" id="IPR022398">
    <property type="entry name" value="Peptidase_S8_His-AS"/>
</dbReference>
<evidence type="ECO:0000259" key="7">
    <source>
        <dbReference type="Pfam" id="PF00082"/>
    </source>
</evidence>
<dbReference type="Gene3D" id="3.40.50.200">
    <property type="entry name" value="Peptidase S8/S53 domain"/>
    <property type="match status" value="1"/>
</dbReference>
<dbReference type="GeneID" id="82185765"/>
<dbReference type="Proteomes" id="UP000092631">
    <property type="component" value="Chromosome"/>
</dbReference>
<dbReference type="Pfam" id="PF18962">
    <property type="entry name" value="Por_Secre_tail"/>
    <property type="match status" value="1"/>
</dbReference>
<dbReference type="PRINTS" id="PR00723">
    <property type="entry name" value="SUBTILISIN"/>
</dbReference>
<comment type="similarity">
    <text evidence="1 5">Belongs to the peptidase S8 family.</text>
</comment>
<dbReference type="PROSITE" id="PS00137">
    <property type="entry name" value="SUBTILASE_HIS"/>
    <property type="match status" value="1"/>
</dbReference>
<name>A0A1C7GUY7_9BACE</name>
<dbReference type="SUPFAM" id="SSF52743">
    <property type="entry name" value="Subtilisin-like"/>
    <property type="match status" value="1"/>
</dbReference>
<dbReference type="PROSITE" id="PS51257">
    <property type="entry name" value="PROKAR_LIPOPROTEIN"/>
    <property type="match status" value="1"/>
</dbReference>
<feature type="active site" description="Charge relay system" evidence="5">
    <location>
        <position position="246"/>
    </location>
</feature>
<feature type="domain" description="Peptidase S8/S53" evidence="7">
    <location>
        <begin position="184"/>
        <end position="474"/>
    </location>
</feature>
<dbReference type="InterPro" id="IPR036852">
    <property type="entry name" value="Peptidase_S8/S53_dom_sf"/>
</dbReference>
<keyword evidence="4 5" id="KW-0720">Serine protease</keyword>
<feature type="signal peptide" evidence="6">
    <location>
        <begin position="1"/>
        <end position="18"/>
    </location>
</feature>
<dbReference type="NCBIfam" id="TIGR04183">
    <property type="entry name" value="Por_Secre_tail"/>
    <property type="match status" value="1"/>
</dbReference>
<feature type="active site" description="Charge relay system" evidence="5">
    <location>
        <position position="192"/>
    </location>
</feature>
<keyword evidence="3 5" id="KW-0378">Hydrolase</keyword>
<dbReference type="KEGG" id="bcae:A4V03_01280"/>
<evidence type="ECO:0008006" key="11">
    <source>
        <dbReference type="Google" id="ProtNLM"/>
    </source>
</evidence>
<evidence type="ECO:0000313" key="9">
    <source>
        <dbReference type="EMBL" id="ANU56368.1"/>
    </source>
</evidence>
<dbReference type="AlphaFoldDB" id="A0A1C7GUY7"/>
<evidence type="ECO:0000256" key="6">
    <source>
        <dbReference type="SAM" id="SignalP"/>
    </source>
</evidence>
<evidence type="ECO:0000256" key="4">
    <source>
        <dbReference type="ARBA" id="ARBA00022825"/>
    </source>
</evidence>
<gene>
    <name evidence="9" type="ORF">A4V03_01280</name>
</gene>
<accession>A0A1C7GUY7</accession>
<dbReference type="PROSITE" id="PS51892">
    <property type="entry name" value="SUBTILASE"/>
    <property type="match status" value="1"/>
</dbReference>
<dbReference type="InterPro" id="IPR015500">
    <property type="entry name" value="Peptidase_S8_subtilisin-rel"/>
</dbReference>